<sequence>MTDLGSKNLNERVKFVEDILTASNEGSEDDQEIVEEVTTEQSNADNMPTNLSTPVSLRQGEATEKKKKKKKKKSKTANLPEAGTELKDDYQEKYTEDPVDDPFDPALSISERVGNALWKYRKNHKFSEEKKAIFDNYLRFGGIETGPNAFQGRSTSADTPNDPDAEQDFEAAKISTDQVPDIEEEDMDMVVDFTEVVQVYLGNTFVRQSRFIALQDFNDAPLLIDAFLRYLQIRNVCPEYSEDIEKARLICAQAKVELPKCKRVSNLLPGNFNKACSMLFEGELKAAASMDMSWAVGNSKTQGLIDDFLADSVGMSSVEARAHVHPFIKNISKAHVVDRRYQILVKIKSIAPIPEEAKDEDFISVILQDYDNENDIFEVKLENSIVKELLTNMVMTATLLKLDCGQWYLDRASLVMPTFYMKDEYADTDEYE</sequence>
<gene>
    <name evidence="2" type="ORF">J3Q64DRAFT_1704073</name>
</gene>
<organism evidence="2 3">
    <name type="scientific">Phycomyces blakesleeanus</name>
    <dbReference type="NCBI Taxonomy" id="4837"/>
    <lineage>
        <taxon>Eukaryota</taxon>
        <taxon>Fungi</taxon>
        <taxon>Fungi incertae sedis</taxon>
        <taxon>Mucoromycota</taxon>
        <taxon>Mucoromycotina</taxon>
        <taxon>Mucoromycetes</taxon>
        <taxon>Mucorales</taxon>
        <taxon>Phycomycetaceae</taxon>
        <taxon>Phycomyces</taxon>
    </lineage>
</organism>
<evidence type="ECO:0000313" key="2">
    <source>
        <dbReference type="EMBL" id="KAL0075254.1"/>
    </source>
</evidence>
<proteinExistence type="predicted"/>
<name>A0ABR3AJD7_PHYBL</name>
<evidence type="ECO:0000256" key="1">
    <source>
        <dbReference type="SAM" id="MobiDB-lite"/>
    </source>
</evidence>
<evidence type="ECO:0000313" key="3">
    <source>
        <dbReference type="Proteomes" id="UP001448207"/>
    </source>
</evidence>
<reference evidence="2 3" key="1">
    <citation type="submission" date="2024-04" db="EMBL/GenBank/DDBJ databases">
        <title>Symmetric and asymmetric DNA N6-adenine methylation regulates different biological responses in Mucorales.</title>
        <authorList>
            <consortium name="Lawrence Berkeley National Laboratory"/>
            <person name="Lax C."/>
            <person name="Mondo S.J."/>
            <person name="Osorio-Concepcion M."/>
            <person name="Muszewska A."/>
            <person name="Corrochano-Luque M."/>
            <person name="Gutierrez G."/>
            <person name="Riley R."/>
            <person name="Lipzen A."/>
            <person name="Guo J."/>
            <person name="Hundley H."/>
            <person name="Amirebrahimi M."/>
            <person name="Ng V."/>
            <person name="Lorenzo-Gutierrez D."/>
            <person name="Binder U."/>
            <person name="Yang J."/>
            <person name="Song Y."/>
            <person name="Canovas D."/>
            <person name="Navarro E."/>
            <person name="Freitag M."/>
            <person name="Gabaldon T."/>
            <person name="Grigoriev I.V."/>
            <person name="Corrochano L.M."/>
            <person name="Nicolas F.E."/>
            <person name="Garre V."/>
        </authorList>
    </citation>
    <scope>NUCLEOTIDE SEQUENCE [LARGE SCALE GENOMIC DNA]</scope>
    <source>
        <strain evidence="2 3">L51</strain>
    </source>
</reference>
<feature type="region of interest" description="Disordered" evidence="1">
    <location>
        <begin position="22"/>
        <end position="89"/>
    </location>
</feature>
<accession>A0ABR3AJD7</accession>
<dbReference type="Proteomes" id="UP001448207">
    <property type="component" value="Unassembled WGS sequence"/>
</dbReference>
<dbReference type="Pfam" id="PF09692">
    <property type="entry name" value="Arb1"/>
    <property type="match status" value="1"/>
</dbReference>
<feature type="compositionally biased region" description="Polar residues" evidence="1">
    <location>
        <begin position="39"/>
        <end position="56"/>
    </location>
</feature>
<feature type="compositionally biased region" description="Acidic residues" evidence="1">
    <location>
        <begin position="26"/>
        <end position="38"/>
    </location>
</feature>
<comment type="caution">
    <text evidence="2">The sequence shown here is derived from an EMBL/GenBank/DDBJ whole genome shotgun (WGS) entry which is preliminary data.</text>
</comment>
<feature type="compositionally biased region" description="Basic residues" evidence="1">
    <location>
        <begin position="65"/>
        <end position="75"/>
    </location>
</feature>
<dbReference type="EMBL" id="JBCLYO010000037">
    <property type="protein sequence ID" value="KAL0075254.1"/>
    <property type="molecule type" value="Genomic_DNA"/>
</dbReference>
<dbReference type="InterPro" id="IPR018606">
    <property type="entry name" value="Arb1"/>
</dbReference>
<protein>
    <submittedName>
        <fullName evidence="2">Argonaute siRNA chaperone complex subunit Arb1-domain-containing protein</fullName>
    </submittedName>
</protein>
<keyword evidence="3" id="KW-1185">Reference proteome</keyword>